<proteinExistence type="predicted"/>
<dbReference type="PROSITE" id="PS50109">
    <property type="entry name" value="HIS_KIN"/>
    <property type="match status" value="1"/>
</dbReference>
<evidence type="ECO:0000313" key="11">
    <source>
        <dbReference type="Proteomes" id="UP000219353"/>
    </source>
</evidence>
<dbReference type="InterPro" id="IPR036890">
    <property type="entry name" value="HATPase_C_sf"/>
</dbReference>
<dbReference type="InterPro" id="IPR005467">
    <property type="entry name" value="His_kinase_dom"/>
</dbReference>
<evidence type="ECO:0000256" key="2">
    <source>
        <dbReference type="ARBA" id="ARBA00012438"/>
    </source>
</evidence>
<dbReference type="PANTHER" id="PTHR44936:SF10">
    <property type="entry name" value="SENSOR PROTEIN RSTB"/>
    <property type="match status" value="1"/>
</dbReference>
<protein>
    <recommendedName>
        <fullName evidence="2">histidine kinase</fullName>
        <ecNumber evidence="2">2.7.13.3</ecNumber>
    </recommendedName>
</protein>
<organism evidence="10 11">
    <name type="scientific">Arsukibacterium tuosuense</name>
    <dbReference type="NCBI Taxonomy" id="1323745"/>
    <lineage>
        <taxon>Bacteria</taxon>
        <taxon>Pseudomonadati</taxon>
        <taxon>Pseudomonadota</taxon>
        <taxon>Gammaproteobacteria</taxon>
        <taxon>Chromatiales</taxon>
        <taxon>Chromatiaceae</taxon>
        <taxon>Arsukibacterium</taxon>
    </lineage>
</organism>
<dbReference type="EC" id="2.7.13.3" evidence="2"/>
<evidence type="ECO:0000256" key="7">
    <source>
        <dbReference type="SAM" id="Coils"/>
    </source>
</evidence>
<feature type="transmembrane region" description="Helical" evidence="8">
    <location>
        <begin position="104"/>
        <end position="125"/>
    </location>
</feature>
<evidence type="ECO:0000259" key="9">
    <source>
        <dbReference type="PROSITE" id="PS50109"/>
    </source>
</evidence>
<evidence type="ECO:0000256" key="1">
    <source>
        <dbReference type="ARBA" id="ARBA00000085"/>
    </source>
</evidence>
<dbReference type="Gene3D" id="1.10.287.130">
    <property type="match status" value="1"/>
</dbReference>
<keyword evidence="4" id="KW-0547">Nucleotide-binding</keyword>
<dbReference type="Proteomes" id="UP000219353">
    <property type="component" value="Unassembled WGS sequence"/>
</dbReference>
<feature type="transmembrane region" description="Helical" evidence="8">
    <location>
        <begin position="132"/>
        <end position="153"/>
    </location>
</feature>
<keyword evidence="8" id="KW-0812">Transmembrane</keyword>
<dbReference type="OrthoDB" id="9785252at2"/>
<feature type="coiled-coil region" evidence="7">
    <location>
        <begin position="253"/>
        <end position="280"/>
    </location>
</feature>
<dbReference type="InterPro" id="IPR036097">
    <property type="entry name" value="HisK_dim/P_sf"/>
</dbReference>
<feature type="domain" description="Histidine kinase" evidence="9">
    <location>
        <begin position="224"/>
        <end position="426"/>
    </location>
</feature>
<dbReference type="GO" id="GO:0000155">
    <property type="term" value="F:phosphorelay sensor kinase activity"/>
    <property type="evidence" value="ECO:0007669"/>
    <property type="project" value="InterPro"/>
</dbReference>
<evidence type="ECO:0000256" key="5">
    <source>
        <dbReference type="ARBA" id="ARBA00022777"/>
    </source>
</evidence>
<dbReference type="Pfam" id="PF02518">
    <property type="entry name" value="HATPase_c"/>
    <property type="match status" value="1"/>
</dbReference>
<name>A0A285JES4_9GAMM</name>
<feature type="transmembrane region" description="Helical" evidence="8">
    <location>
        <begin position="77"/>
        <end position="98"/>
    </location>
</feature>
<dbReference type="RefSeq" id="WP_097112662.1">
    <property type="nucleotide sequence ID" value="NZ_OBEB01000008.1"/>
</dbReference>
<keyword evidence="5 10" id="KW-0418">Kinase</keyword>
<dbReference type="InterPro" id="IPR050980">
    <property type="entry name" value="2C_sensor_his_kinase"/>
</dbReference>
<evidence type="ECO:0000313" key="10">
    <source>
        <dbReference type="EMBL" id="SNY58790.1"/>
    </source>
</evidence>
<dbReference type="SUPFAM" id="SSF55874">
    <property type="entry name" value="ATPase domain of HSP90 chaperone/DNA topoisomerase II/histidine kinase"/>
    <property type="match status" value="1"/>
</dbReference>
<keyword evidence="3" id="KW-0808">Transferase</keyword>
<dbReference type="EMBL" id="OBEB01000008">
    <property type="protein sequence ID" value="SNY58790.1"/>
    <property type="molecule type" value="Genomic_DNA"/>
</dbReference>
<dbReference type="InterPro" id="IPR003594">
    <property type="entry name" value="HATPase_dom"/>
</dbReference>
<comment type="catalytic activity">
    <reaction evidence="1">
        <text>ATP + protein L-histidine = ADP + protein N-phospho-L-histidine.</text>
        <dbReference type="EC" id="2.7.13.3"/>
    </reaction>
</comment>
<dbReference type="AlphaFoldDB" id="A0A285JES4"/>
<dbReference type="PANTHER" id="PTHR44936">
    <property type="entry name" value="SENSOR PROTEIN CREC"/>
    <property type="match status" value="1"/>
</dbReference>
<keyword evidence="6" id="KW-0067">ATP-binding</keyword>
<keyword evidence="8" id="KW-0472">Membrane</keyword>
<dbReference type="GO" id="GO:0005524">
    <property type="term" value="F:ATP binding"/>
    <property type="evidence" value="ECO:0007669"/>
    <property type="project" value="UniProtKB-KW"/>
</dbReference>
<dbReference type="GO" id="GO:0005886">
    <property type="term" value="C:plasma membrane"/>
    <property type="evidence" value="ECO:0007669"/>
    <property type="project" value="TreeGrafter"/>
</dbReference>
<gene>
    <name evidence="10" type="ORF">SAMN06297280_3485</name>
</gene>
<accession>A0A285JES4</accession>
<feature type="transmembrane region" description="Helical" evidence="8">
    <location>
        <begin position="21"/>
        <end position="41"/>
    </location>
</feature>
<dbReference type="Gene3D" id="3.30.565.10">
    <property type="entry name" value="Histidine kinase-like ATPase, C-terminal domain"/>
    <property type="match status" value="1"/>
</dbReference>
<evidence type="ECO:0000256" key="4">
    <source>
        <dbReference type="ARBA" id="ARBA00022741"/>
    </source>
</evidence>
<feature type="transmembrane region" description="Helical" evidence="8">
    <location>
        <begin position="173"/>
        <end position="195"/>
    </location>
</feature>
<evidence type="ECO:0000256" key="8">
    <source>
        <dbReference type="SAM" id="Phobius"/>
    </source>
</evidence>
<feature type="transmembrane region" description="Helical" evidence="8">
    <location>
        <begin position="47"/>
        <end position="65"/>
    </location>
</feature>
<reference evidence="11" key="1">
    <citation type="submission" date="2017-09" db="EMBL/GenBank/DDBJ databases">
        <authorList>
            <person name="Varghese N."/>
            <person name="Submissions S."/>
        </authorList>
    </citation>
    <scope>NUCLEOTIDE SEQUENCE [LARGE SCALE GENOMIC DNA]</scope>
    <source>
        <strain evidence="11">CGMCC 1.12461</strain>
    </source>
</reference>
<keyword evidence="7" id="KW-0175">Coiled coil</keyword>
<keyword evidence="11" id="KW-1185">Reference proteome</keyword>
<sequence length="427" mass="46498">MSKAVIISAALTPAHQLRQMVKLRWGIISIECLVAAIGWLLDYAVTSWAIVLLVLITHTLTNIVLQRLPRPVASLKPVFLLISTIDLLVLSALLAVSGGASNGFVALLLLPVAVVSVLLPALASYLFAIAAVLAYSVLLWLGDLTVVVTPAAGSDHVMHGAVMRPFSRHMWQMWWAFAISAILISWFISSQAALIREKSTKLNQLQQQQIRQEQALAIATYAANAAHDLASPIQNLVLLTEELQSCATEQPALQEIKQQLQRCQQIVADLRTNASQWREQQPAELLPVIQQSLQSWIVTRPEISLKLNLQGETSGCRIKEAASLSSALFQILDNAADASLANGKPQLDIEVTLLQGRLTLRIIDFGEGLSEQRLAELGQLPQQSESGLGLGQFLANVSVERLGGSINRRNLAQGGMETLIRFEDQAA</sequence>
<evidence type="ECO:0000256" key="6">
    <source>
        <dbReference type="ARBA" id="ARBA00022840"/>
    </source>
</evidence>
<keyword evidence="8" id="KW-1133">Transmembrane helix</keyword>
<dbReference type="SUPFAM" id="SSF47384">
    <property type="entry name" value="Homodimeric domain of signal transducing histidine kinase"/>
    <property type="match status" value="1"/>
</dbReference>
<evidence type="ECO:0000256" key="3">
    <source>
        <dbReference type="ARBA" id="ARBA00022679"/>
    </source>
</evidence>